<dbReference type="EMBL" id="JABVEC010000064">
    <property type="protein sequence ID" value="MBC6471267.1"/>
    <property type="molecule type" value="Genomic_DNA"/>
</dbReference>
<proteinExistence type="predicted"/>
<protein>
    <submittedName>
        <fullName evidence="1">Uncharacterized protein</fullName>
    </submittedName>
</protein>
<reference evidence="1 2" key="1">
    <citation type="submission" date="2020-06" db="EMBL/GenBank/DDBJ databases">
        <title>Actinomadura xiongansis sp. nov., isolated from soil of Baiyangdian.</title>
        <authorList>
            <person name="Zhang X."/>
        </authorList>
    </citation>
    <scope>NUCLEOTIDE SEQUENCE [LARGE SCALE GENOMIC DNA]</scope>
    <source>
        <strain evidence="1 2">HBUM206468</strain>
    </source>
</reference>
<comment type="caution">
    <text evidence="1">The sequence shown here is derived from an EMBL/GenBank/DDBJ whole genome shotgun (WGS) entry which is preliminary data.</text>
</comment>
<gene>
    <name evidence="1" type="ORF">HKK74_38160</name>
</gene>
<sequence length="116" mass="12578">MSKTDKTRPRWVRMADAAMVTCLPVHDHRFGPCTLPDEITADNASLSHRTSGCYWSATAYAYYLFGYGDGAGSGTTSDAKNAAAAVTRRAANYAPITAKTERRRRAVHGPPCLLPD</sequence>
<dbReference type="RefSeq" id="WP_187248306.1">
    <property type="nucleotide sequence ID" value="NZ_BAAAOK010000008.1"/>
</dbReference>
<dbReference type="Proteomes" id="UP000805614">
    <property type="component" value="Unassembled WGS sequence"/>
</dbReference>
<evidence type="ECO:0000313" key="2">
    <source>
        <dbReference type="Proteomes" id="UP000805614"/>
    </source>
</evidence>
<evidence type="ECO:0000313" key="1">
    <source>
        <dbReference type="EMBL" id="MBC6471267.1"/>
    </source>
</evidence>
<keyword evidence="2" id="KW-1185">Reference proteome</keyword>
<name>A0ABR7M3J2_9ACTN</name>
<accession>A0ABR7M3J2</accession>
<organism evidence="1 2">
    <name type="scientific">Actinomadura alba</name>
    <dbReference type="NCBI Taxonomy" id="406431"/>
    <lineage>
        <taxon>Bacteria</taxon>
        <taxon>Bacillati</taxon>
        <taxon>Actinomycetota</taxon>
        <taxon>Actinomycetes</taxon>
        <taxon>Streptosporangiales</taxon>
        <taxon>Thermomonosporaceae</taxon>
        <taxon>Actinomadura</taxon>
    </lineage>
</organism>